<name>A0A0F9BI09_9ZZZZ</name>
<accession>A0A0F9BI09</accession>
<gene>
    <name evidence="1" type="ORF">LCGC14_2444830</name>
</gene>
<dbReference type="EMBL" id="LAZR01037707">
    <property type="protein sequence ID" value="KKL21504.1"/>
    <property type="molecule type" value="Genomic_DNA"/>
</dbReference>
<comment type="caution">
    <text evidence="1">The sequence shown here is derived from an EMBL/GenBank/DDBJ whole genome shotgun (WGS) entry which is preliminary data.</text>
</comment>
<reference evidence="1" key="1">
    <citation type="journal article" date="2015" name="Nature">
        <title>Complex archaea that bridge the gap between prokaryotes and eukaryotes.</title>
        <authorList>
            <person name="Spang A."/>
            <person name="Saw J.H."/>
            <person name="Jorgensen S.L."/>
            <person name="Zaremba-Niedzwiedzka K."/>
            <person name="Martijn J."/>
            <person name="Lind A.E."/>
            <person name="van Eijk R."/>
            <person name="Schleper C."/>
            <person name="Guy L."/>
            <person name="Ettema T.J."/>
        </authorList>
    </citation>
    <scope>NUCLEOTIDE SEQUENCE</scope>
</reference>
<dbReference type="AlphaFoldDB" id="A0A0F9BI09"/>
<feature type="non-terminal residue" evidence="1">
    <location>
        <position position="1"/>
    </location>
</feature>
<evidence type="ECO:0000313" key="1">
    <source>
        <dbReference type="EMBL" id="KKL21504.1"/>
    </source>
</evidence>
<organism evidence="1">
    <name type="scientific">marine sediment metagenome</name>
    <dbReference type="NCBI Taxonomy" id="412755"/>
    <lineage>
        <taxon>unclassified sequences</taxon>
        <taxon>metagenomes</taxon>
        <taxon>ecological metagenomes</taxon>
    </lineage>
</organism>
<proteinExistence type="predicted"/>
<sequence length="74" mass="8224">TVSGSIILQYTRDGGTTWKTGKTVTTNTGKVREIRLKKQMRTKRLMWRVTATDGQFDLLGYEVDISAGGESKGE</sequence>
<protein>
    <submittedName>
        <fullName evidence="1">Uncharacterized protein</fullName>
    </submittedName>
</protein>